<gene>
    <name evidence="2" type="ORF">J5A65_08085</name>
</gene>
<evidence type="ECO:0000259" key="1">
    <source>
        <dbReference type="Pfam" id="PF09359"/>
    </source>
</evidence>
<name>A0ABX7Y1V9_9ACTN</name>
<proteinExistence type="predicted"/>
<dbReference type="RefSeq" id="WP_212320992.1">
    <property type="nucleotide sequence ID" value="NZ_AP024463.1"/>
</dbReference>
<dbReference type="InterPro" id="IPR042267">
    <property type="entry name" value="VTC_sf"/>
</dbReference>
<organism evidence="2 3">
    <name type="scientific">Arachnia rubra</name>
    <dbReference type="NCBI Taxonomy" id="1547448"/>
    <lineage>
        <taxon>Bacteria</taxon>
        <taxon>Bacillati</taxon>
        <taxon>Actinomycetota</taxon>
        <taxon>Actinomycetes</taxon>
        <taxon>Propionibacteriales</taxon>
        <taxon>Propionibacteriaceae</taxon>
        <taxon>Arachnia</taxon>
    </lineage>
</organism>
<dbReference type="Proteomes" id="UP000678513">
    <property type="component" value="Chromosome"/>
</dbReference>
<dbReference type="Gene3D" id="3.20.100.30">
    <property type="entry name" value="VTC, catalytic tunnel domain"/>
    <property type="match status" value="1"/>
</dbReference>
<evidence type="ECO:0000313" key="2">
    <source>
        <dbReference type="EMBL" id="QUC06933.1"/>
    </source>
</evidence>
<dbReference type="InterPro" id="IPR018966">
    <property type="entry name" value="VTC_domain"/>
</dbReference>
<dbReference type="CDD" id="cd07750">
    <property type="entry name" value="PolyPPase_VTC_like"/>
    <property type="match status" value="1"/>
</dbReference>
<reference evidence="2 3" key="1">
    <citation type="submission" date="2021-03" db="EMBL/GenBank/DDBJ databases">
        <title>Human Oral Microbial Genomes.</title>
        <authorList>
            <person name="Johnston C.D."/>
            <person name="Chen T."/>
            <person name="Dewhirst F.E."/>
        </authorList>
    </citation>
    <scope>NUCLEOTIDE SEQUENCE [LARGE SCALE GENOMIC DNA]</scope>
    <source>
        <strain evidence="2 3">DSMZ 100122</strain>
    </source>
</reference>
<dbReference type="EMBL" id="CP072384">
    <property type="protein sequence ID" value="QUC06933.1"/>
    <property type="molecule type" value="Genomic_DNA"/>
</dbReference>
<sequence length="245" mass="27818">MSLKDLAPVHLDELNATAALMKRVDRKYPLHRRAAEAVLEELPAGTRVLYIGGRAEFGYTSVYFDTTSRDSYLLAARGRPHRFKVRVRSYQDSGEAFLEVKTQHRGSTVKQRIPHDPGALFTIDPEQYGFISRCLAAGGIRGLRPQWLRPSLETSYLRTTLLTPDGRTRVTLDQGLVWTENARTLRNPKLAIIESKSGSAPSPADRALWYHGYRPQRISKYATGLAALHPELPANRWRRVLKRHF</sequence>
<feature type="domain" description="VTC" evidence="1">
    <location>
        <begin position="23"/>
        <end position="229"/>
    </location>
</feature>
<keyword evidence="3" id="KW-1185">Reference proteome</keyword>
<protein>
    <submittedName>
        <fullName evidence="2">Polyphosphate polymerase domain-containing protein</fullName>
    </submittedName>
</protein>
<dbReference type="Pfam" id="PF09359">
    <property type="entry name" value="VTC"/>
    <property type="match status" value="1"/>
</dbReference>
<accession>A0ABX7Y1V9</accession>
<evidence type="ECO:0000313" key="3">
    <source>
        <dbReference type="Proteomes" id="UP000678513"/>
    </source>
</evidence>